<keyword evidence="3" id="KW-1185">Reference proteome</keyword>
<evidence type="ECO:0000313" key="2">
    <source>
        <dbReference type="EMBL" id="PWA58361.1"/>
    </source>
</evidence>
<dbReference type="OrthoDB" id="8196670at2759"/>
<dbReference type="InterPro" id="IPR036691">
    <property type="entry name" value="Endo/exonu/phosph_ase_sf"/>
</dbReference>
<evidence type="ECO:0000313" key="3">
    <source>
        <dbReference type="Proteomes" id="UP000245207"/>
    </source>
</evidence>
<keyword evidence="2" id="KW-0548">Nucleotidyltransferase</keyword>
<organism evidence="2 3">
    <name type="scientific">Artemisia annua</name>
    <name type="common">Sweet wormwood</name>
    <dbReference type="NCBI Taxonomy" id="35608"/>
    <lineage>
        <taxon>Eukaryota</taxon>
        <taxon>Viridiplantae</taxon>
        <taxon>Streptophyta</taxon>
        <taxon>Embryophyta</taxon>
        <taxon>Tracheophyta</taxon>
        <taxon>Spermatophyta</taxon>
        <taxon>Magnoliopsida</taxon>
        <taxon>eudicotyledons</taxon>
        <taxon>Gunneridae</taxon>
        <taxon>Pentapetalae</taxon>
        <taxon>asterids</taxon>
        <taxon>campanulids</taxon>
        <taxon>Asterales</taxon>
        <taxon>Asteraceae</taxon>
        <taxon>Asteroideae</taxon>
        <taxon>Anthemideae</taxon>
        <taxon>Artemisiinae</taxon>
        <taxon>Artemisia</taxon>
    </lineage>
</organism>
<protein>
    <submittedName>
        <fullName evidence="2">RNA-directed DNA polymerase, eukaryota</fullName>
    </submittedName>
</protein>
<feature type="compositionally biased region" description="Basic and acidic residues" evidence="1">
    <location>
        <begin position="126"/>
        <end position="137"/>
    </location>
</feature>
<sequence length="383" mass="43830">MKTNLFQIHRVAKNLIKVRLIIKKGSWPEKLMLMQEGLEGKDFMAGERSLMGNEGAEESENGVEYSKDEPRRQLDQDEGHYIRMKDVIDKATCLFSAHEFTYLGECDEICTSEKTAFDSDTEKDDEVSTNRVEQKEDSDTEDFDGDASDEELFIDKCEKEYLNEGRWIRSNSQEVHEKSMDLDSGTRDRDSHKILKIFLGKTKLIKINELTLGRRRLVWQHVTQVATQSTSLSDDEVLKTIEIGKTIGYNLEGRTEDVRAILGDNTEVVNSRNKTDKVDCSLIHSVWGNRKFDFVTKISQGSSGGVIAIWDDSLFKKDRIISEEDGFLAIYGEWLKVGLECLMIVVYAPQDIKKGTLWNRFSQLILGFHAIVIVMGDFNEVRK</sequence>
<evidence type="ECO:0000256" key="1">
    <source>
        <dbReference type="SAM" id="MobiDB-lite"/>
    </source>
</evidence>
<keyword evidence="2" id="KW-0808">Transferase</keyword>
<feature type="region of interest" description="Disordered" evidence="1">
    <location>
        <begin position="117"/>
        <end position="145"/>
    </location>
</feature>
<name>A0A2U1MAR2_ARTAN</name>
<reference evidence="2 3" key="1">
    <citation type="journal article" date="2018" name="Mol. Plant">
        <title>The genome of Artemisia annua provides insight into the evolution of Asteraceae family and artemisinin biosynthesis.</title>
        <authorList>
            <person name="Shen Q."/>
            <person name="Zhang L."/>
            <person name="Liao Z."/>
            <person name="Wang S."/>
            <person name="Yan T."/>
            <person name="Shi P."/>
            <person name="Liu M."/>
            <person name="Fu X."/>
            <person name="Pan Q."/>
            <person name="Wang Y."/>
            <person name="Lv Z."/>
            <person name="Lu X."/>
            <person name="Zhang F."/>
            <person name="Jiang W."/>
            <person name="Ma Y."/>
            <person name="Chen M."/>
            <person name="Hao X."/>
            <person name="Li L."/>
            <person name="Tang Y."/>
            <person name="Lv G."/>
            <person name="Zhou Y."/>
            <person name="Sun X."/>
            <person name="Brodelius P.E."/>
            <person name="Rose J.K.C."/>
            <person name="Tang K."/>
        </authorList>
    </citation>
    <scope>NUCLEOTIDE SEQUENCE [LARGE SCALE GENOMIC DNA]</scope>
    <source>
        <strain evidence="3">cv. Huhao1</strain>
        <tissue evidence="2">Leaf</tissue>
    </source>
</reference>
<dbReference type="GO" id="GO:0003964">
    <property type="term" value="F:RNA-directed DNA polymerase activity"/>
    <property type="evidence" value="ECO:0007669"/>
    <property type="project" value="UniProtKB-KW"/>
</dbReference>
<keyword evidence="2" id="KW-0695">RNA-directed DNA polymerase</keyword>
<accession>A0A2U1MAR2</accession>
<proteinExistence type="predicted"/>
<comment type="caution">
    <text evidence="2">The sequence shown here is derived from an EMBL/GenBank/DDBJ whole genome shotgun (WGS) entry which is preliminary data.</text>
</comment>
<feature type="region of interest" description="Disordered" evidence="1">
    <location>
        <begin position="53"/>
        <end position="75"/>
    </location>
</feature>
<dbReference type="AlphaFoldDB" id="A0A2U1MAR2"/>
<dbReference type="Proteomes" id="UP000245207">
    <property type="component" value="Unassembled WGS sequence"/>
</dbReference>
<gene>
    <name evidence="2" type="ORF">CTI12_AA400150</name>
</gene>
<feature type="compositionally biased region" description="Basic and acidic residues" evidence="1">
    <location>
        <begin position="65"/>
        <end position="75"/>
    </location>
</feature>
<dbReference type="EMBL" id="PKPP01005912">
    <property type="protein sequence ID" value="PWA58361.1"/>
    <property type="molecule type" value="Genomic_DNA"/>
</dbReference>
<dbReference type="Gene3D" id="3.60.10.10">
    <property type="entry name" value="Endonuclease/exonuclease/phosphatase"/>
    <property type="match status" value="1"/>
</dbReference>